<dbReference type="Proteomes" id="UP001595533">
    <property type="component" value="Unassembled WGS sequence"/>
</dbReference>
<keyword evidence="2" id="KW-0175">Coiled coil</keyword>
<dbReference type="PROSITE" id="PS51257">
    <property type="entry name" value="PROKAR_LIPOPROTEIN"/>
    <property type="match status" value="1"/>
</dbReference>
<dbReference type="Gene3D" id="2.40.50.100">
    <property type="match status" value="1"/>
</dbReference>
<name>A0ABV7J9G4_9GAMM</name>
<evidence type="ECO:0000256" key="2">
    <source>
        <dbReference type="SAM" id="Coils"/>
    </source>
</evidence>
<evidence type="ECO:0000256" key="3">
    <source>
        <dbReference type="SAM" id="SignalP"/>
    </source>
</evidence>
<evidence type="ECO:0000313" key="6">
    <source>
        <dbReference type="Proteomes" id="UP001595533"/>
    </source>
</evidence>
<dbReference type="InterPro" id="IPR058624">
    <property type="entry name" value="MdtA-like_HH"/>
</dbReference>
<feature type="chain" id="PRO_5045652171" evidence="3">
    <location>
        <begin position="24"/>
        <end position="351"/>
    </location>
</feature>
<keyword evidence="3" id="KW-0732">Signal</keyword>
<dbReference type="EMBL" id="JBHRTS010000002">
    <property type="protein sequence ID" value="MFC3193301.1"/>
    <property type="molecule type" value="Genomic_DNA"/>
</dbReference>
<organism evidence="5 6">
    <name type="scientific">Marinicella sediminis</name>
    <dbReference type="NCBI Taxonomy" id="1792834"/>
    <lineage>
        <taxon>Bacteria</taxon>
        <taxon>Pseudomonadati</taxon>
        <taxon>Pseudomonadota</taxon>
        <taxon>Gammaproteobacteria</taxon>
        <taxon>Lysobacterales</taxon>
        <taxon>Marinicellaceae</taxon>
        <taxon>Marinicella</taxon>
    </lineage>
</organism>
<dbReference type="Gene3D" id="2.40.30.170">
    <property type="match status" value="1"/>
</dbReference>
<protein>
    <submittedName>
        <fullName evidence="5">Efflux RND transporter periplasmic adaptor subunit</fullName>
    </submittedName>
</protein>
<feature type="coiled-coil region" evidence="2">
    <location>
        <begin position="100"/>
        <end position="172"/>
    </location>
</feature>
<accession>A0ABV7J9G4</accession>
<dbReference type="RefSeq" id="WP_077409978.1">
    <property type="nucleotide sequence ID" value="NZ_JBHRTS010000002.1"/>
</dbReference>
<dbReference type="PANTHER" id="PTHR30469">
    <property type="entry name" value="MULTIDRUG RESISTANCE PROTEIN MDTA"/>
    <property type="match status" value="1"/>
</dbReference>
<feature type="signal peptide" evidence="3">
    <location>
        <begin position="1"/>
        <end position="23"/>
    </location>
</feature>
<proteinExistence type="inferred from homology"/>
<evidence type="ECO:0000259" key="4">
    <source>
        <dbReference type="Pfam" id="PF25876"/>
    </source>
</evidence>
<dbReference type="Gene3D" id="1.10.287.470">
    <property type="entry name" value="Helix hairpin bin"/>
    <property type="match status" value="1"/>
</dbReference>
<comment type="similarity">
    <text evidence="1">Belongs to the membrane fusion protein (MFP) (TC 8.A.1) family.</text>
</comment>
<dbReference type="InterPro" id="IPR006143">
    <property type="entry name" value="RND_pump_MFP"/>
</dbReference>
<evidence type="ECO:0000256" key="1">
    <source>
        <dbReference type="ARBA" id="ARBA00009477"/>
    </source>
</evidence>
<dbReference type="SUPFAM" id="SSF111369">
    <property type="entry name" value="HlyD-like secretion proteins"/>
    <property type="match status" value="1"/>
</dbReference>
<comment type="caution">
    <text evidence="5">The sequence shown here is derived from an EMBL/GenBank/DDBJ whole genome shotgun (WGS) entry which is preliminary data.</text>
</comment>
<evidence type="ECO:0000313" key="5">
    <source>
        <dbReference type="EMBL" id="MFC3193301.1"/>
    </source>
</evidence>
<keyword evidence="6" id="KW-1185">Reference proteome</keyword>
<feature type="domain" description="Multidrug resistance protein MdtA-like alpha-helical hairpin" evidence="4">
    <location>
        <begin position="101"/>
        <end position="163"/>
    </location>
</feature>
<sequence length="351" mass="39085">MKIRTLFIAGMFIVLLTGCDHQASEQQDNAEQITYGSAEFSPNEQYKVHQVAAFVVPTDQASLSFQVSGVITRQWINIGDSVEPEQPLFSISNPSLEPQIAQFESQIEAIEATLEQNRAEVKRVKNLKKTNAVSQNELDRLTNQQDNLQATKKSLQAQLEQAQSMYDETVLKAPFAGNVAEIYKENGEVISPGEPIMVLGGITSLEAPIYLPSFLHRNISPGQQLPVRYENHVLTATVKEISQTANPQSQLFKVMIEVPIAHQIKSGEKVTVQLKEHIGQYYRLPIESVIDDGINDPFVLLIVNNQVIQTHITLIDIENNEVIVELPHQGTIEVVTSGQVNLSPNQRINQS</sequence>
<dbReference type="NCBIfam" id="TIGR01730">
    <property type="entry name" value="RND_mfp"/>
    <property type="match status" value="1"/>
</dbReference>
<reference evidence="6" key="1">
    <citation type="journal article" date="2019" name="Int. J. Syst. Evol. Microbiol.">
        <title>The Global Catalogue of Microorganisms (GCM) 10K type strain sequencing project: providing services to taxonomists for standard genome sequencing and annotation.</title>
        <authorList>
            <consortium name="The Broad Institute Genomics Platform"/>
            <consortium name="The Broad Institute Genome Sequencing Center for Infectious Disease"/>
            <person name="Wu L."/>
            <person name="Ma J."/>
        </authorList>
    </citation>
    <scope>NUCLEOTIDE SEQUENCE [LARGE SCALE GENOMIC DNA]</scope>
    <source>
        <strain evidence="6">KCTC 42953</strain>
    </source>
</reference>
<gene>
    <name evidence="5" type="ORF">ACFODZ_03490</name>
</gene>
<dbReference type="Pfam" id="PF25876">
    <property type="entry name" value="HH_MFP_RND"/>
    <property type="match status" value="1"/>
</dbReference>